<dbReference type="Proteomes" id="UP000595446">
    <property type="component" value="Chromosome"/>
</dbReference>
<evidence type="ECO:0000313" key="10">
    <source>
        <dbReference type="Proteomes" id="UP000595446"/>
    </source>
</evidence>
<evidence type="ECO:0000256" key="6">
    <source>
        <dbReference type="PIRSR" id="PIRSR037505-2"/>
    </source>
</evidence>
<sequence length="293" mass="30785">MADDTVLIGDGGLATELEERGHDLSDPLWSARLLIDAPEEITTVHAAYFRAGAMIATTASYQASFDGFAARGIGRDDAVRLLRRSVELAATARDRMGANGRWVAASVGPYGAALADGSEYRGRYGLSVAALAAWHRPRLEVLAEAGADVLALETVPDVDEAEALVNVVRRLAVPAWLSYTIEGTRTRAGQPLAEAFAVAAGVPEIVAVGVNCCAPDDVLPAVAVARQTGKPVIVYPNSGERWDSARRAWVGQSRFSAELAPEWVSAGARIVGGCCRVRPADIAAVARAVAKAP</sequence>
<dbReference type="GO" id="GO:0008270">
    <property type="term" value="F:zinc ion binding"/>
    <property type="evidence" value="ECO:0007669"/>
    <property type="project" value="InterPro"/>
</dbReference>
<dbReference type="PANTHER" id="PTHR46015:SF1">
    <property type="entry name" value="HOMOCYSTEINE S-METHYLTRANSFERASE-LIKE ISOFORM 1"/>
    <property type="match status" value="1"/>
</dbReference>
<evidence type="ECO:0000256" key="4">
    <source>
        <dbReference type="ARBA" id="ARBA00022833"/>
    </source>
</evidence>
<gene>
    <name evidence="9" type="primary">mmuM</name>
    <name evidence="9" type="ORF">MHEC_17390</name>
</gene>
<evidence type="ECO:0000256" key="3">
    <source>
        <dbReference type="ARBA" id="ARBA00022723"/>
    </source>
</evidence>
<comment type="cofactor">
    <cofactor evidence="6">
        <name>Zn(2+)</name>
        <dbReference type="ChEBI" id="CHEBI:29105"/>
    </cofactor>
    <text evidence="6">Binds 1 zinc ion per subunit.</text>
</comment>
<dbReference type="Pfam" id="PF02574">
    <property type="entry name" value="S-methyl_trans"/>
    <property type="match status" value="1"/>
</dbReference>
<dbReference type="PANTHER" id="PTHR46015">
    <property type="entry name" value="ZGC:172121"/>
    <property type="match status" value="1"/>
</dbReference>
<evidence type="ECO:0000256" key="2">
    <source>
        <dbReference type="ARBA" id="ARBA00022679"/>
    </source>
</evidence>
<dbReference type="GO" id="GO:0009086">
    <property type="term" value="P:methionine biosynthetic process"/>
    <property type="evidence" value="ECO:0007669"/>
    <property type="project" value="InterPro"/>
</dbReference>
<proteinExistence type="predicted"/>
<feature type="binding site" evidence="7">
    <location>
        <position position="274"/>
    </location>
    <ligand>
        <name>Zn(2+)</name>
        <dbReference type="ChEBI" id="CHEBI:29105"/>
    </ligand>
</feature>
<dbReference type="InterPro" id="IPR051486">
    <property type="entry name" value="Hcy_S-methyltransferase"/>
</dbReference>
<dbReference type="GO" id="GO:0033528">
    <property type="term" value="P:S-methylmethionine cycle"/>
    <property type="evidence" value="ECO:0007669"/>
    <property type="project" value="TreeGrafter"/>
</dbReference>
<dbReference type="SUPFAM" id="SSF82282">
    <property type="entry name" value="Homocysteine S-methyltransferase"/>
    <property type="match status" value="1"/>
</dbReference>
<dbReference type="PROSITE" id="PS50970">
    <property type="entry name" value="HCY"/>
    <property type="match status" value="1"/>
</dbReference>
<feature type="binding site" evidence="7">
    <location>
        <position position="275"/>
    </location>
    <ligand>
        <name>Zn(2+)</name>
        <dbReference type="ChEBI" id="CHEBI:29105"/>
    </ligand>
</feature>
<keyword evidence="2 7" id="KW-0808">Transferase</keyword>
<dbReference type="Gene3D" id="3.20.20.330">
    <property type="entry name" value="Homocysteine-binding-like domain"/>
    <property type="match status" value="1"/>
</dbReference>
<feature type="domain" description="Hcy-binding" evidence="8">
    <location>
        <begin position="1"/>
        <end position="289"/>
    </location>
</feature>
<feature type="binding site" evidence="6 7">
    <location>
        <position position="212"/>
    </location>
    <ligand>
        <name>Zn(2+)</name>
        <dbReference type="ChEBI" id="CHEBI:29105"/>
    </ligand>
</feature>
<dbReference type="NCBIfam" id="NF007020">
    <property type="entry name" value="PRK09485.1"/>
    <property type="match status" value="1"/>
</dbReference>
<dbReference type="EMBL" id="AP024237">
    <property type="protein sequence ID" value="BCO35306.1"/>
    <property type="molecule type" value="Genomic_DNA"/>
</dbReference>
<dbReference type="PIRSF" id="PIRSF037505">
    <property type="entry name" value="Betaine_HMT"/>
    <property type="match status" value="1"/>
</dbReference>
<reference evidence="9 10" key="1">
    <citation type="submission" date="2020-12" db="EMBL/GenBank/DDBJ databases">
        <title>Complete genome sequence of Mycobacterium heckeshornense JCM 15655T, closely related to a pathogenic non-tuberculous mycobacterial species Mycobacterium xenopi.</title>
        <authorList>
            <person name="Yoshida M."/>
            <person name="Fukano H."/>
            <person name="Asakura T."/>
            <person name="Suzuki M."/>
            <person name="Hoshino Y."/>
        </authorList>
    </citation>
    <scope>NUCLEOTIDE SEQUENCE [LARGE SCALE GENOMIC DNA]</scope>
    <source>
        <strain evidence="9 10">JCM 15655</strain>
    </source>
</reference>
<dbReference type="InterPro" id="IPR003726">
    <property type="entry name" value="HCY_dom"/>
</dbReference>
<evidence type="ECO:0000259" key="8">
    <source>
        <dbReference type="PROSITE" id="PS50970"/>
    </source>
</evidence>
<keyword evidence="3 6" id="KW-0479">Metal-binding</keyword>
<dbReference type="AlphaFoldDB" id="A0A7R7GTZ7"/>
<dbReference type="RefSeq" id="WP_172442099.1">
    <property type="nucleotide sequence ID" value="NZ_AP024237.1"/>
</dbReference>
<keyword evidence="10" id="KW-1185">Reference proteome</keyword>
<evidence type="ECO:0000256" key="7">
    <source>
        <dbReference type="PROSITE-ProRule" id="PRU00333"/>
    </source>
</evidence>
<evidence type="ECO:0000256" key="5">
    <source>
        <dbReference type="ARBA" id="ARBA00076752"/>
    </source>
</evidence>
<accession>A0A7R7GTZ7</accession>
<keyword evidence="4 6" id="KW-0862">Zinc</keyword>
<evidence type="ECO:0000256" key="1">
    <source>
        <dbReference type="ARBA" id="ARBA00022603"/>
    </source>
</evidence>
<dbReference type="GO" id="GO:0032259">
    <property type="term" value="P:methylation"/>
    <property type="evidence" value="ECO:0007669"/>
    <property type="project" value="UniProtKB-KW"/>
</dbReference>
<dbReference type="InterPro" id="IPR017226">
    <property type="entry name" value="BHMT-like"/>
</dbReference>
<protein>
    <recommendedName>
        <fullName evidence="5">S-methylmethionine:homocysteine methyltransferase</fullName>
    </recommendedName>
</protein>
<organism evidence="9 10">
    <name type="scientific">Mycobacterium heckeshornense</name>
    <dbReference type="NCBI Taxonomy" id="110505"/>
    <lineage>
        <taxon>Bacteria</taxon>
        <taxon>Bacillati</taxon>
        <taxon>Actinomycetota</taxon>
        <taxon>Actinomycetes</taxon>
        <taxon>Mycobacteriales</taxon>
        <taxon>Mycobacteriaceae</taxon>
        <taxon>Mycobacterium</taxon>
    </lineage>
</organism>
<dbReference type="InterPro" id="IPR036589">
    <property type="entry name" value="HCY_dom_sf"/>
</dbReference>
<evidence type="ECO:0000313" key="9">
    <source>
        <dbReference type="EMBL" id="BCO35306.1"/>
    </source>
</evidence>
<name>A0A7R7GTZ7_9MYCO</name>
<dbReference type="GO" id="GO:0008898">
    <property type="term" value="F:S-adenosylmethionine-homocysteine S-methyltransferase activity"/>
    <property type="evidence" value="ECO:0007669"/>
    <property type="project" value="TreeGrafter"/>
</dbReference>
<keyword evidence="1 7" id="KW-0489">Methyltransferase</keyword>
<dbReference type="FunFam" id="3.20.20.330:FF:000002">
    <property type="entry name" value="Homocysteine S-methyltransferase"/>
    <property type="match status" value="1"/>
</dbReference>